<name>A0ABX2FIQ0_9PSEU</name>
<evidence type="ECO:0000313" key="3">
    <source>
        <dbReference type="EMBL" id="NRN70603.1"/>
    </source>
</evidence>
<gene>
    <name evidence="3" type="ORF">GC106_78740</name>
</gene>
<dbReference type="Gene3D" id="1.10.101.10">
    <property type="entry name" value="PGBD-like superfamily/PGBD"/>
    <property type="match status" value="1"/>
</dbReference>
<evidence type="ECO:0000259" key="2">
    <source>
        <dbReference type="Pfam" id="PF01471"/>
    </source>
</evidence>
<feature type="domain" description="Peptidoglycan binding-like" evidence="2">
    <location>
        <begin position="127"/>
        <end position="182"/>
    </location>
</feature>
<protein>
    <submittedName>
        <fullName evidence="3">Multidrug efflux pump subunit AcrA (Membrane-fusion protein)</fullName>
    </submittedName>
</protein>
<dbReference type="InterPro" id="IPR036365">
    <property type="entry name" value="PGBD-like_sf"/>
</dbReference>
<evidence type="ECO:0000256" key="1">
    <source>
        <dbReference type="SAM" id="Phobius"/>
    </source>
</evidence>
<organism evidence="3 4">
    <name type="scientific">Kibdelosporangium persicum</name>
    <dbReference type="NCBI Taxonomy" id="2698649"/>
    <lineage>
        <taxon>Bacteria</taxon>
        <taxon>Bacillati</taxon>
        <taxon>Actinomycetota</taxon>
        <taxon>Actinomycetes</taxon>
        <taxon>Pseudonocardiales</taxon>
        <taxon>Pseudonocardiaceae</taxon>
        <taxon>Kibdelosporangium</taxon>
    </lineage>
</organism>
<reference evidence="3 4" key="1">
    <citation type="submission" date="2020-01" db="EMBL/GenBank/DDBJ databases">
        <title>Kibdelosporangium persica a novel Actinomycetes from a hot desert in Iran.</title>
        <authorList>
            <person name="Safaei N."/>
            <person name="Zaburannyi N."/>
            <person name="Mueller R."/>
            <person name="Wink J."/>
        </authorList>
    </citation>
    <scope>NUCLEOTIDE SEQUENCE [LARGE SCALE GENOMIC DNA]</scope>
    <source>
        <strain evidence="3 4">4NS15</strain>
    </source>
</reference>
<comment type="caution">
    <text evidence="3">The sequence shown here is derived from an EMBL/GenBank/DDBJ whole genome shotgun (WGS) entry which is preliminary data.</text>
</comment>
<keyword evidence="1" id="KW-0812">Transmembrane</keyword>
<accession>A0ABX2FIQ0</accession>
<evidence type="ECO:0000313" key="4">
    <source>
        <dbReference type="Proteomes" id="UP000763557"/>
    </source>
</evidence>
<dbReference type="InterPro" id="IPR036366">
    <property type="entry name" value="PGBDSf"/>
</dbReference>
<dbReference type="SUPFAM" id="SSF47090">
    <property type="entry name" value="PGBD-like"/>
    <property type="match status" value="1"/>
</dbReference>
<keyword evidence="1" id="KW-1133">Transmembrane helix</keyword>
<keyword evidence="1" id="KW-0472">Membrane</keyword>
<dbReference type="InterPro" id="IPR002477">
    <property type="entry name" value="Peptidoglycan-bd-like"/>
</dbReference>
<keyword evidence="4" id="KW-1185">Reference proteome</keyword>
<proteinExistence type="predicted"/>
<dbReference type="EMBL" id="JAAATY010000041">
    <property type="protein sequence ID" value="NRN70603.1"/>
    <property type="molecule type" value="Genomic_DNA"/>
</dbReference>
<sequence length="356" mass="36612">MIAACNATAAGNTVIAAGVLVVLVATGATVVLVQGRPSDQAPVTQPAVRTVTVQRADLANTASLPANVGFGPPRPVKGTGTGTVTKLPAVGQVAERGKELFRVDDQPVVVFFGATPLFRRLEAPGTTGSDVAVVIDNLAALGHRAGSRPKDATKAEYTPSVIEAVKRWQRSLGLEPTGVIDPGRVFVAGGPVRVSAVKAQLGVPVTEELFEVTSTARLVTAQVLSTDAGPARAQMPVVIVRPDAREVPGKITSVTHLPPAQDGAGAPKVEIIAVPDQPDDVSDLDIAPAQIRITTESRAGVLTVPLEALVALQEGGYAVQLPNGELKAVQTGLYSQNKVEISGADIVDGMQVVAAQ</sequence>
<dbReference type="Pfam" id="PF01471">
    <property type="entry name" value="PG_binding_1"/>
    <property type="match status" value="1"/>
</dbReference>
<feature type="transmembrane region" description="Helical" evidence="1">
    <location>
        <begin position="12"/>
        <end position="33"/>
    </location>
</feature>
<dbReference type="Proteomes" id="UP000763557">
    <property type="component" value="Unassembled WGS sequence"/>
</dbReference>